<dbReference type="CDD" id="cd01065">
    <property type="entry name" value="NAD_bind_Shikimate_DH"/>
    <property type="match status" value="1"/>
</dbReference>
<dbReference type="InterPro" id="IPR046346">
    <property type="entry name" value="Aminoacid_DH-like_N_sf"/>
</dbReference>
<dbReference type="SUPFAM" id="SSF51735">
    <property type="entry name" value="NAD(P)-binding Rossmann-fold domains"/>
    <property type="match status" value="1"/>
</dbReference>
<dbReference type="InterPro" id="IPR013708">
    <property type="entry name" value="Shikimate_DH-bd_N"/>
</dbReference>
<dbReference type="GO" id="GO:0019632">
    <property type="term" value="P:shikimate metabolic process"/>
    <property type="evidence" value="ECO:0007669"/>
    <property type="project" value="TreeGrafter"/>
</dbReference>
<evidence type="ECO:0000313" key="6">
    <source>
        <dbReference type="Proteomes" id="UP000295371"/>
    </source>
</evidence>
<feature type="domain" description="Shikimate dehydrogenase substrate binding N-terminal" evidence="3">
    <location>
        <begin position="2"/>
        <end position="83"/>
    </location>
</feature>
<keyword evidence="2" id="KW-0028">Amino-acid biosynthesis</keyword>
<dbReference type="Gene3D" id="3.40.50.10860">
    <property type="entry name" value="Leucine Dehydrogenase, chain A, domain 1"/>
    <property type="match status" value="1"/>
</dbReference>
<protein>
    <submittedName>
        <fullName evidence="5">Shikimate dehydrogenase</fullName>
    </submittedName>
</protein>
<dbReference type="EMBL" id="SOAW01000001">
    <property type="protein sequence ID" value="TDT33486.1"/>
    <property type="molecule type" value="Genomic_DNA"/>
</dbReference>
<dbReference type="InterPro" id="IPR041121">
    <property type="entry name" value="SDH_C"/>
</dbReference>
<dbReference type="GO" id="GO:0004764">
    <property type="term" value="F:shikimate 3-dehydrogenase (NADP+) activity"/>
    <property type="evidence" value="ECO:0007669"/>
    <property type="project" value="InterPro"/>
</dbReference>
<feature type="domain" description="SDH C-terminal" evidence="4">
    <location>
        <begin position="228"/>
        <end position="256"/>
    </location>
</feature>
<gene>
    <name evidence="5" type="ORF">CLV29_1104</name>
</gene>
<dbReference type="Pfam" id="PF18317">
    <property type="entry name" value="SDH_C"/>
    <property type="match status" value="1"/>
</dbReference>
<dbReference type="Pfam" id="PF08501">
    <property type="entry name" value="Shikimate_dh_N"/>
    <property type="match status" value="1"/>
</dbReference>
<proteinExistence type="predicted"/>
<dbReference type="AlphaFoldDB" id="A0A4R7J9C7"/>
<dbReference type="GO" id="GO:0009073">
    <property type="term" value="P:aromatic amino acid family biosynthetic process"/>
    <property type="evidence" value="ECO:0007669"/>
    <property type="project" value="UniProtKB-KW"/>
</dbReference>
<comment type="pathway">
    <text evidence="1">Metabolic intermediate biosynthesis; chorismate biosynthesis; chorismate from D-erythrose 4-phosphate and phosphoenolpyruvate: step 4/7.</text>
</comment>
<name>A0A4R7J9C7_9ACTN</name>
<accession>A0A4R7J9C7</accession>
<evidence type="ECO:0000259" key="3">
    <source>
        <dbReference type="Pfam" id="PF08501"/>
    </source>
</evidence>
<dbReference type="GO" id="GO:0005829">
    <property type="term" value="C:cytosol"/>
    <property type="evidence" value="ECO:0007669"/>
    <property type="project" value="TreeGrafter"/>
</dbReference>
<dbReference type="GO" id="GO:0009423">
    <property type="term" value="P:chorismate biosynthetic process"/>
    <property type="evidence" value="ECO:0007669"/>
    <property type="project" value="TreeGrafter"/>
</dbReference>
<evidence type="ECO:0000256" key="2">
    <source>
        <dbReference type="ARBA" id="ARBA00023141"/>
    </source>
</evidence>
<evidence type="ECO:0000256" key="1">
    <source>
        <dbReference type="ARBA" id="ARBA00004871"/>
    </source>
</evidence>
<dbReference type="InterPro" id="IPR036291">
    <property type="entry name" value="NAD(P)-bd_dom_sf"/>
</dbReference>
<dbReference type="InterPro" id="IPR022893">
    <property type="entry name" value="Shikimate_DH_fam"/>
</dbReference>
<reference evidence="5 6" key="1">
    <citation type="submission" date="2019-03" db="EMBL/GenBank/DDBJ databases">
        <title>Genomic Encyclopedia of Archaeal and Bacterial Type Strains, Phase II (KMG-II): from individual species to whole genera.</title>
        <authorList>
            <person name="Goeker M."/>
        </authorList>
    </citation>
    <scope>NUCLEOTIDE SEQUENCE [LARGE SCALE GENOMIC DNA]</scope>
    <source>
        <strain evidence="5 6">DSM 24323</strain>
    </source>
</reference>
<dbReference type="SUPFAM" id="SSF53223">
    <property type="entry name" value="Aminoacid dehydrogenase-like, N-terminal domain"/>
    <property type="match status" value="1"/>
</dbReference>
<keyword evidence="6" id="KW-1185">Reference proteome</keyword>
<evidence type="ECO:0000259" key="4">
    <source>
        <dbReference type="Pfam" id="PF18317"/>
    </source>
</evidence>
<sequence>MIGSPIAHSLSPAMHRAAYAALGLDWTYEAIEVPAGRVAEFVAGLDVAWRGLSVTMPLKPELLQLPRAEVSDNARRAGVGNTVILDEDRLRVDNTDIGGFGRALQRRLPGHRFAEAVVVGSGASARSAMIGLADAGTERIWVTARSAHKIVALGPLADELRVDLRELPWGQQPPDAAELVISTLPGGSLDDAHAALLARVPVLFDISYHPWPSTLAYAAADGVTVLDGLELLADQAVLQLELMTGRTVPAELLSAAARAELAGRG</sequence>
<evidence type="ECO:0000313" key="5">
    <source>
        <dbReference type="EMBL" id="TDT33486.1"/>
    </source>
</evidence>
<dbReference type="PANTHER" id="PTHR21089">
    <property type="entry name" value="SHIKIMATE DEHYDROGENASE"/>
    <property type="match status" value="1"/>
</dbReference>
<dbReference type="GO" id="GO:0050661">
    <property type="term" value="F:NADP binding"/>
    <property type="evidence" value="ECO:0007669"/>
    <property type="project" value="TreeGrafter"/>
</dbReference>
<keyword evidence="2" id="KW-0057">Aromatic amino acid biosynthesis</keyword>
<organism evidence="5 6">
    <name type="scientific">Naumannella halotolerans</name>
    <dbReference type="NCBI Taxonomy" id="993414"/>
    <lineage>
        <taxon>Bacteria</taxon>
        <taxon>Bacillati</taxon>
        <taxon>Actinomycetota</taxon>
        <taxon>Actinomycetes</taxon>
        <taxon>Propionibacteriales</taxon>
        <taxon>Propionibacteriaceae</taxon>
        <taxon>Naumannella</taxon>
    </lineage>
</organism>
<dbReference type="Proteomes" id="UP000295371">
    <property type="component" value="Unassembled WGS sequence"/>
</dbReference>
<dbReference type="PANTHER" id="PTHR21089:SF1">
    <property type="entry name" value="BIFUNCTIONAL 3-DEHYDROQUINATE DEHYDRATASE_SHIKIMATE DEHYDROGENASE, CHLOROPLASTIC"/>
    <property type="match status" value="1"/>
</dbReference>
<comment type="caution">
    <text evidence="5">The sequence shown here is derived from an EMBL/GenBank/DDBJ whole genome shotgun (WGS) entry which is preliminary data.</text>
</comment>
<dbReference type="Gene3D" id="3.40.50.720">
    <property type="entry name" value="NAD(P)-binding Rossmann-like Domain"/>
    <property type="match status" value="1"/>
</dbReference>